<evidence type="ECO:0000256" key="3">
    <source>
        <dbReference type="SAM" id="SignalP"/>
    </source>
</evidence>
<comment type="caution">
    <text evidence="5">The sequence shown here is derived from an EMBL/GenBank/DDBJ whole genome shotgun (WGS) entry which is preliminary data.</text>
</comment>
<feature type="compositionally biased region" description="Basic and acidic residues" evidence="2">
    <location>
        <begin position="262"/>
        <end position="272"/>
    </location>
</feature>
<feature type="domain" description="Hint" evidence="4">
    <location>
        <begin position="1163"/>
        <end position="1268"/>
    </location>
</feature>
<evidence type="ECO:0000313" key="5">
    <source>
        <dbReference type="EMBL" id="GGK77709.1"/>
    </source>
</evidence>
<dbReference type="SMART" id="SM00306">
    <property type="entry name" value="HintN"/>
    <property type="match status" value="1"/>
</dbReference>
<reference evidence="5" key="2">
    <citation type="submission" date="2020-09" db="EMBL/GenBank/DDBJ databases">
        <authorList>
            <person name="Sun Q."/>
            <person name="Zhou Y."/>
        </authorList>
    </citation>
    <scope>NUCLEOTIDE SEQUENCE</scope>
    <source>
        <strain evidence="5">CGMCC 4.7299</strain>
    </source>
</reference>
<feature type="signal peptide" evidence="3">
    <location>
        <begin position="1"/>
        <end position="32"/>
    </location>
</feature>
<organism evidence="5 6">
    <name type="scientific">Mangrovihabitans endophyticus</name>
    <dbReference type="NCBI Taxonomy" id="1751298"/>
    <lineage>
        <taxon>Bacteria</taxon>
        <taxon>Bacillati</taxon>
        <taxon>Actinomycetota</taxon>
        <taxon>Actinomycetes</taxon>
        <taxon>Micromonosporales</taxon>
        <taxon>Micromonosporaceae</taxon>
        <taxon>Mangrovihabitans</taxon>
    </lineage>
</organism>
<dbReference type="EMBL" id="BMMX01000002">
    <property type="protein sequence ID" value="GGK77709.1"/>
    <property type="molecule type" value="Genomic_DNA"/>
</dbReference>
<gene>
    <name evidence="5" type="ORF">GCM10012284_09570</name>
</gene>
<dbReference type="InterPro" id="IPR005506">
    <property type="entry name" value="DUF312_ALF"/>
</dbReference>
<evidence type="ECO:0000313" key="6">
    <source>
        <dbReference type="Proteomes" id="UP000656042"/>
    </source>
</evidence>
<proteinExistence type="predicted"/>
<reference evidence="5" key="1">
    <citation type="journal article" date="2014" name="Int. J. Syst. Evol. Microbiol.">
        <title>Complete genome sequence of Corynebacterium casei LMG S-19264T (=DSM 44701T), isolated from a smear-ripened cheese.</title>
        <authorList>
            <consortium name="US DOE Joint Genome Institute (JGI-PGF)"/>
            <person name="Walter F."/>
            <person name="Albersmeier A."/>
            <person name="Kalinowski J."/>
            <person name="Ruckert C."/>
        </authorList>
    </citation>
    <scope>NUCLEOTIDE SEQUENCE</scope>
    <source>
        <strain evidence="5">CGMCC 4.7299</strain>
    </source>
</reference>
<dbReference type="Gene3D" id="2.170.16.10">
    <property type="entry name" value="Hedgehog/Intein (Hint) domain"/>
    <property type="match status" value="1"/>
</dbReference>
<evidence type="ECO:0000256" key="1">
    <source>
        <dbReference type="SAM" id="Coils"/>
    </source>
</evidence>
<dbReference type="PANTHER" id="PTHR23242:SF9">
    <property type="entry name" value="TRANSCRIPTION FACTOR HOXA13"/>
    <property type="match status" value="1"/>
</dbReference>
<feature type="coiled-coil region" evidence="1">
    <location>
        <begin position="908"/>
        <end position="960"/>
    </location>
</feature>
<keyword evidence="1" id="KW-0175">Coiled coil</keyword>
<dbReference type="SUPFAM" id="SSF51294">
    <property type="entry name" value="Hedgehog/intein (Hint) domain"/>
    <property type="match status" value="1"/>
</dbReference>
<dbReference type="InterPro" id="IPR036844">
    <property type="entry name" value="Hint_dom_sf"/>
</dbReference>
<dbReference type="CDD" id="cd00081">
    <property type="entry name" value="Hint"/>
    <property type="match status" value="1"/>
</dbReference>
<dbReference type="InterPro" id="IPR003587">
    <property type="entry name" value="Hint_dom_N"/>
</dbReference>
<dbReference type="Proteomes" id="UP000656042">
    <property type="component" value="Unassembled WGS sequence"/>
</dbReference>
<dbReference type="Pfam" id="PF07591">
    <property type="entry name" value="PT-HINT"/>
    <property type="match status" value="1"/>
</dbReference>
<feature type="region of interest" description="Disordered" evidence="2">
    <location>
        <begin position="260"/>
        <end position="280"/>
    </location>
</feature>
<dbReference type="Pfam" id="PF03752">
    <property type="entry name" value="ALF"/>
    <property type="match status" value="6"/>
</dbReference>
<dbReference type="PANTHER" id="PTHR23242">
    <property type="entry name" value="TRANSCRIPTION FACTOR HOXA13"/>
    <property type="match status" value="1"/>
</dbReference>
<keyword evidence="6" id="KW-1185">Reference proteome</keyword>
<sequence>MGKSWTYRAATAALAAAITATSLVGASGAARADQADDPVDRAGVVRMWRSGGDLLAPAAEQALLGTDDDVHAFLDRAADLQTLDDRIAVNRILSAGGPTVRARAQAALDSGDLGDFLSAGWQDAAHVDERVRVNQMLSTGDAQVQAAAQAALDADASVGPTVLSDEDPDESPSGPLDTFLATGWQKPFEIDQRLAVTRILSAAPAGSNVRRLAQRALDARDVDALTSFLDTQHAIAAARDEEASTITDLVGAAERASAQADELTKTAEEEGAKAAAAASAARESAQQAQAAMESAAGNAEKAAAAAQRAAAAASKAAQAAARAMSAAQMAVSAARAAAAAASRAAATAALTRAAANRASKAAADAAVDKNKSDAAKALAENALKCAKLSRDAAYVVGRAEEVANSVISIAQSADDAGADARRAVIATQEALAQAHATGVNVAQAQAAAARARRQADRANRASVASLTFARAAVKAAGDARRAATQAADDATAAAEAANEAAAHAGDATRAAQASTAAANAASQAADDAVTAANDAYAVYEAARAVDAERLAVATEEGSEQAQADLAAYQDYQDRVDWDAQEATKRDAETNRLIAEVRNPATDPAVAVADSRRVALNLAVSGGPSTQQEALTALSSGDADVVDFVRVRVAQAAAADDRNTLATIATTGTLGLRTAALAAMDGTDAQVADFLQDQDYPERGTEERVMVTQILDEATQAGDDATADQAQRALDGSDQDRHEFVTIGQFQSANADDRIRATRMATDDDSGPELKAAAQNALDGPPGALHDFVTTGWYSAQQNDDDAATHELEMIALLQRASSAATAATQRAEEAQAVAANARGDAAAAQTWAEKAGESAQQAVAYASQADQSAQKAERSALHALDSAKSAAAAAKRANSAANKAAQSAAAARESYRQARKDANRAVDAAERAKASALAAGKNLTEALALRRQAYEEANELIEQEEHARLDALHTQFAECMRNTLPGFEAKCYEVYEPTDLRLGKATLNKEFCNKFAQTDSVYYQNCVADTFNPNFMMNRAMDILSAAAITFTQWTTFAFGSVGLAAFTAVCAALCTAVVGVLGGAEVSMGIGGLFTTWAEGSLLSYLAGGAWSGVVGGRILGELKGTLNLVRIPAVFERVTLPRETVDANFARLVSERGLPSCVTSRNSFLAGTPVLLADGTTKPIEDVVIGDRVLATDPVSGATDARSVTELIPGFGRKDLVDVTVDTDGPGGAATGTLTATANHPFWVPDLRSWVDAGDLIPGQWLRTSSGTWVRVTAVHHRVQRTGVYNFTVDTRHTYYVLAGGAALLVHNDACGVELEDLGAGWFESPNHLLYGPGSVQGHRILHVLDHAHANPDKPIHSVFDIGSRGVLDVIDEAWLLRGTNLLTKTEGNRTFYIIPMGRTIGTNGEQNILIIVRNGDEIITAYPKKSASWTPDAP</sequence>
<dbReference type="RefSeq" id="WP_189077866.1">
    <property type="nucleotide sequence ID" value="NZ_BMMX01000002.1"/>
</dbReference>
<evidence type="ECO:0000256" key="2">
    <source>
        <dbReference type="SAM" id="MobiDB-lite"/>
    </source>
</evidence>
<keyword evidence="3" id="KW-0732">Signal</keyword>
<protein>
    <recommendedName>
        <fullName evidence="4">Hint domain-containing protein</fullName>
    </recommendedName>
</protein>
<feature type="chain" id="PRO_5038547626" description="Hint domain-containing protein" evidence="3">
    <location>
        <begin position="33"/>
        <end position="1437"/>
    </location>
</feature>
<evidence type="ECO:0000259" key="4">
    <source>
        <dbReference type="SMART" id="SM00306"/>
    </source>
</evidence>
<accession>A0A8J3BVV5</accession>
<name>A0A8J3BVV5_9ACTN</name>